<feature type="compositionally biased region" description="Basic and acidic residues" evidence="1">
    <location>
        <begin position="51"/>
        <end position="67"/>
    </location>
</feature>
<dbReference type="OrthoDB" id="2469080at2"/>
<dbReference type="Proteomes" id="UP000284416">
    <property type="component" value="Unassembled WGS sequence"/>
</dbReference>
<comment type="caution">
    <text evidence="2">The sequence shown here is derived from an EMBL/GenBank/DDBJ whole genome shotgun (WGS) entry which is preliminary data.</text>
</comment>
<dbReference type="RefSeq" id="WP_118922486.1">
    <property type="nucleotide sequence ID" value="NZ_QWEG01000011.1"/>
</dbReference>
<keyword evidence="3" id="KW-1185">Reference proteome</keyword>
<gene>
    <name evidence="2" type="ORF">D1B31_16700</name>
</gene>
<accession>A0A417YQ35</accession>
<evidence type="ECO:0000313" key="2">
    <source>
        <dbReference type="EMBL" id="RHW36357.1"/>
    </source>
</evidence>
<evidence type="ECO:0000256" key="1">
    <source>
        <dbReference type="SAM" id="MobiDB-lite"/>
    </source>
</evidence>
<evidence type="ECO:0000313" key="3">
    <source>
        <dbReference type="Proteomes" id="UP000284416"/>
    </source>
</evidence>
<proteinExistence type="predicted"/>
<feature type="region of interest" description="Disordered" evidence="1">
    <location>
        <begin position="35"/>
        <end position="67"/>
    </location>
</feature>
<name>A0A417YQ35_9BACI</name>
<reference evidence="2 3" key="1">
    <citation type="journal article" date="2017" name="Int. J. Syst. Evol. Microbiol.">
        <title>Bacillus notoginsengisoli sp. nov., a novel bacterium isolated from the rhizosphere of Panax notoginseng.</title>
        <authorList>
            <person name="Zhang M.Y."/>
            <person name="Cheng J."/>
            <person name="Cai Y."/>
            <person name="Zhang T.Y."/>
            <person name="Wu Y.Y."/>
            <person name="Manikprabhu D."/>
            <person name="Li W.J."/>
            <person name="Zhang Y.X."/>
        </authorList>
    </citation>
    <scope>NUCLEOTIDE SEQUENCE [LARGE SCALE GENOMIC DNA]</scope>
    <source>
        <strain evidence="2 3">JCM 30743</strain>
    </source>
</reference>
<dbReference type="AlphaFoldDB" id="A0A417YQ35"/>
<dbReference type="EMBL" id="QWEG01000011">
    <property type="protein sequence ID" value="RHW36357.1"/>
    <property type="molecule type" value="Genomic_DNA"/>
</dbReference>
<sequence length="67" mass="7786">MTEPNRPGNEKMPDFKELGDRVIAEAPKGPFLVIKTNLDPDYPTEDNPYYENKEQTDNGKFKEYFSD</sequence>
<protein>
    <submittedName>
        <fullName evidence="2">Uncharacterized protein</fullName>
    </submittedName>
</protein>
<organism evidence="2 3">
    <name type="scientific">Neobacillus notoginsengisoli</name>
    <dbReference type="NCBI Taxonomy" id="1578198"/>
    <lineage>
        <taxon>Bacteria</taxon>
        <taxon>Bacillati</taxon>
        <taxon>Bacillota</taxon>
        <taxon>Bacilli</taxon>
        <taxon>Bacillales</taxon>
        <taxon>Bacillaceae</taxon>
        <taxon>Neobacillus</taxon>
    </lineage>
</organism>